<evidence type="ECO:0000256" key="2">
    <source>
        <dbReference type="ARBA" id="ARBA00022737"/>
    </source>
</evidence>
<name>A0A2R6R2V5_ACTCC</name>
<dbReference type="PROSITE" id="PS00636">
    <property type="entry name" value="DNAJ_1"/>
    <property type="match status" value="1"/>
</dbReference>
<dbReference type="GO" id="GO:0042026">
    <property type="term" value="P:protein refolding"/>
    <property type="evidence" value="ECO:0007669"/>
    <property type="project" value="TreeGrafter"/>
</dbReference>
<comment type="caution">
    <text evidence="8">The sequence shown here is derived from an EMBL/GenBank/DDBJ whole genome shotgun (WGS) entry which is preliminary data.</text>
</comment>
<keyword evidence="4 5" id="KW-0862">Zinc</keyword>
<dbReference type="InParanoid" id="A0A2R6R2V5"/>
<dbReference type="CDD" id="cd10747">
    <property type="entry name" value="DnaJ_C"/>
    <property type="match status" value="1"/>
</dbReference>
<keyword evidence="1 5" id="KW-0479">Metal-binding</keyword>
<dbReference type="Gene3D" id="1.10.287.110">
    <property type="entry name" value="DnaJ domain"/>
    <property type="match status" value="1"/>
</dbReference>
<reference evidence="9" key="2">
    <citation type="journal article" date="2018" name="BMC Genomics">
        <title>A manually annotated Actinidia chinensis var. chinensis (kiwifruit) genome highlights the challenges associated with draft genomes and gene prediction in plants.</title>
        <authorList>
            <person name="Pilkington S.M."/>
            <person name="Crowhurst R."/>
            <person name="Hilario E."/>
            <person name="Nardozza S."/>
            <person name="Fraser L."/>
            <person name="Peng Y."/>
            <person name="Gunaseelan K."/>
            <person name="Simpson R."/>
            <person name="Tahir J."/>
            <person name="Deroles S.C."/>
            <person name="Templeton K."/>
            <person name="Luo Z."/>
            <person name="Davy M."/>
            <person name="Cheng C."/>
            <person name="McNeilage M."/>
            <person name="Scaglione D."/>
            <person name="Liu Y."/>
            <person name="Zhang Q."/>
            <person name="Datson P."/>
            <person name="De Silva N."/>
            <person name="Gardiner S.E."/>
            <person name="Bassett H."/>
            <person name="Chagne D."/>
            <person name="McCallum J."/>
            <person name="Dzierzon H."/>
            <person name="Deng C."/>
            <person name="Wang Y.Y."/>
            <person name="Barron L."/>
            <person name="Manako K."/>
            <person name="Bowen J."/>
            <person name="Foster T.M."/>
            <person name="Erridge Z.A."/>
            <person name="Tiffin H."/>
            <person name="Waite C.N."/>
            <person name="Davies K.M."/>
            <person name="Grierson E.P."/>
            <person name="Laing W.A."/>
            <person name="Kirk R."/>
            <person name="Chen X."/>
            <person name="Wood M."/>
            <person name="Montefiori M."/>
            <person name="Brummell D.A."/>
            <person name="Schwinn K.E."/>
            <person name="Catanach A."/>
            <person name="Fullerton C."/>
            <person name="Li D."/>
            <person name="Meiyalaghan S."/>
            <person name="Nieuwenhuizen N."/>
            <person name="Read N."/>
            <person name="Prakash R."/>
            <person name="Hunter D."/>
            <person name="Zhang H."/>
            <person name="McKenzie M."/>
            <person name="Knabel M."/>
            <person name="Harris A."/>
            <person name="Allan A.C."/>
            <person name="Gleave A."/>
            <person name="Chen A."/>
            <person name="Janssen B.J."/>
            <person name="Plunkett B."/>
            <person name="Ampomah-Dwamena C."/>
            <person name="Voogd C."/>
            <person name="Leif D."/>
            <person name="Lafferty D."/>
            <person name="Souleyre E.J.F."/>
            <person name="Varkonyi-Gasic E."/>
            <person name="Gambi F."/>
            <person name="Hanley J."/>
            <person name="Yao J.L."/>
            <person name="Cheung J."/>
            <person name="David K.M."/>
            <person name="Warren B."/>
            <person name="Marsh K."/>
            <person name="Snowden K.C."/>
            <person name="Lin-Wang K."/>
            <person name="Brian L."/>
            <person name="Martinez-Sanchez M."/>
            <person name="Wang M."/>
            <person name="Ileperuma N."/>
            <person name="Macnee N."/>
            <person name="Campin R."/>
            <person name="McAtee P."/>
            <person name="Drummond R.S.M."/>
            <person name="Espley R.V."/>
            <person name="Ireland H.S."/>
            <person name="Wu R."/>
            <person name="Atkinson R.G."/>
            <person name="Karunairetnam S."/>
            <person name="Bulley S."/>
            <person name="Chunkath S."/>
            <person name="Hanley Z."/>
            <person name="Storey R."/>
            <person name="Thrimawithana A.H."/>
            <person name="Thomson S."/>
            <person name="David C."/>
            <person name="Testolin R."/>
            <person name="Huang H."/>
            <person name="Hellens R.P."/>
            <person name="Schaffer R.J."/>
        </authorList>
    </citation>
    <scope>NUCLEOTIDE SEQUENCE [LARGE SCALE GENOMIC DNA]</scope>
    <source>
        <strain evidence="9">cv. Red5</strain>
    </source>
</reference>
<dbReference type="SUPFAM" id="SSF46565">
    <property type="entry name" value="Chaperone J-domain"/>
    <property type="match status" value="1"/>
</dbReference>
<dbReference type="InterPro" id="IPR001305">
    <property type="entry name" value="HSP_DnaJ_Cys-rich_dom"/>
</dbReference>
<dbReference type="EMBL" id="NKQK01000010">
    <property type="protein sequence ID" value="PSS19582.1"/>
    <property type="molecule type" value="Genomic_DNA"/>
</dbReference>
<protein>
    <submittedName>
        <fullName evidence="8">Chaperone protein dnaJ 1 like</fullName>
    </submittedName>
</protein>
<keyword evidence="2" id="KW-0677">Repeat</keyword>
<feature type="domain" description="J" evidence="6">
    <location>
        <begin position="86"/>
        <end position="151"/>
    </location>
</feature>
<dbReference type="InterPro" id="IPR008971">
    <property type="entry name" value="HSP40/DnaJ_pept-bd"/>
</dbReference>
<dbReference type="PANTHER" id="PTHR43096">
    <property type="entry name" value="DNAJ HOMOLOG 1, MITOCHONDRIAL-RELATED"/>
    <property type="match status" value="1"/>
</dbReference>
<evidence type="ECO:0000313" key="8">
    <source>
        <dbReference type="EMBL" id="PSS19582.1"/>
    </source>
</evidence>
<dbReference type="OrthoDB" id="10256793at2759"/>
<dbReference type="PANTHER" id="PTHR43096:SF36">
    <property type="entry name" value="CHAPERONE PROTEIN DNAJ 1, MITOCHONDRIAL"/>
    <property type="match status" value="1"/>
</dbReference>
<dbReference type="InterPro" id="IPR012724">
    <property type="entry name" value="DnaJ"/>
</dbReference>
<dbReference type="Pfam" id="PF00226">
    <property type="entry name" value="DnaJ"/>
    <property type="match status" value="1"/>
</dbReference>
<dbReference type="InterPro" id="IPR036869">
    <property type="entry name" value="J_dom_sf"/>
</dbReference>
<feature type="domain" description="CR-type" evidence="7">
    <location>
        <begin position="213"/>
        <end position="287"/>
    </location>
</feature>
<evidence type="ECO:0000256" key="4">
    <source>
        <dbReference type="ARBA" id="ARBA00022833"/>
    </source>
</evidence>
<dbReference type="HAMAP" id="MF_01152">
    <property type="entry name" value="DnaJ"/>
    <property type="match status" value="1"/>
</dbReference>
<evidence type="ECO:0000259" key="6">
    <source>
        <dbReference type="PROSITE" id="PS50076"/>
    </source>
</evidence>
<dbReference type="CDD" id="cd06257">
    <property type="entry name" value="DnaJ"/>
    <property type="match status" value="1"/>
</dbReference>
<dbReference type="SUPFAM" id="SSF49493">
    <property type="entry name" value="HSP40/DnaJ peptide-binding domain"/>
    <property type="match status" value="2"/>
</dbReference>
<dbReference type="Gramene" id="PSS19582">
    <property type="protein sequence ID" value="PSS19582"/>
    <property type="gene ID" value="CEY00_Acc11678"/>
</dbReference>
<evidence type="ECO:0000313" key="9">
    <source>
        <dbReference type="Proteomes" id="UP000241394"/>
    </source>
</evidence>
<dbReference type="Pfam" id="PF01556">
    <property type="entry name" value="DnaJ_C"/>
    <property type="match status" value="1"/>
</dbReference>
<dbReference type="OMA" id="FHKQGHN"/>
<dbReference type="Gene3D" id="2.60.260.20">
    <property type="entry name" value="Urease metallochaperone UreE, N-terminal domain"/>
    <property type="match status" value="2"/>
</dbReference>
<keyword evidence="9" id="KW-1185">Reference proteome</keyword>
<dbReference type="GO" id="GO:0051082">
    <property type="term" value="F:unfolded protein binding"/>
    <property type="evidence" value="ECO:0007669"/>
    <property type="project" value="InterPro"/>
</dbReference>
<dbReference type="GO" id="GO:0005524">
    <property type="term" value="F:ATP binding"/>
    <property type="evidence" value="ECO:0007669"/>
    <property type="project" value="InterPro"/>
</dbReference>
<sequence length="413" mass="46192">MGRFNLLLSSPKYLLRNLLFRRHINLALDEGGLNGNASMFQRALLHRRNFYNCSFDERHTEFSTIRLLQMKRFIHATGCCYYPRRDCYEILGVSKDASRDEIKKAFHELAKKYHPDANKNNPSAKRKFQEIRDAYEILQDSEKRTQYDRERYWSSEDVKYGANDAGGFRYAHRTHFSDSFHKIFSEIFENEAENFATDIQVELSLSFAEAARGCTKHLSFDASVPCDSCNGLGHPLNAKAKICPACEGNGRVTIPPFTAMCGTCKGSGRIIKEYCKACRGLGVVEGVKDVKVTIPAGVDSGDTIRVPKAGNSGRRGAQPGSLHIKLKVSEDPIFTRDGADVYVDSNISFTQAILGGKVEVATLGSKTEVKIPKGVQHGQLMVLRGKALNVGCGRLAKAWHFCRPRRSICAFPY</sequence>
<dbReference type="InterPro" id="IPR036410">
    <property type="entry name" value="HSP_DnaJ_Cys-rich_dom_sf"/>
</dbReference>
<reference evidence="8 9" key="1">
    <citation type="submission" date="2017-07" db="EMBL/GenBank/DDBJ databases">
        <title>An improved, manually edited Actinidia chinensis var. chinensis (kiwifruit) genome highlights the challenges associated with draft genomes and gene prediction in plants.</title>
        <authorList>
            <person name="Pilkington S."/>
            <person name="Crowhurst R."/>
            <person name="Hilario E."/>
            <person name="Nardozza S."/>
            <person name="Fraser L."/>
            <person name="Peng Y."/>
            <person name="Gunaseelan K."/>
            <person name="Simpson R."/>
            <person name="Tahir J."/>
            <person name="Deroles S."/>
            <person name="Templeton K."/>
            <person name="Luo Z."/>
            <person name="Davy M."/>
            <person name="Cheng C."/>
            <person name="Mcneilage M."/>
            <person name="Scaglione D."/>
            <person name="Liu Y."/>
            <person name="Zhang Q."/>
            <person name="Datson P."/>
            <person name="De Silva N."/>
            <person name="Gardiner S."/>
            <person name="Bassett H."/>
            <person name="Chagne D."/>
            <person name="Mccallum J."/>
            <person name="Dzierzon H."/>
            <person name="Deng C."/>
            <person name="Wang Y.-Y."/>
            <person name="Barron N."/>
            <person name="Manako K."/>
            <person name="Bowen J."/>
            <person name="Foster T."/>
            <person name="Erridge Z."/>
            <person name="Tiffin H."/>
            <person name="Waite C."/>
            <person name="Davies K."/>
            <person name="Grierson E."/>
            <person name="Laing W."/>
            <person name="Kirk R."/>
            <person name="Chen X."/>
            <person name="Wood M."/>
            <person name="Montefiori M."/>
            <person name="Brummell D."/>
            <person name="Schwinn K."/>
            <person name="Catanach A."/>
            <person name="Fullerton C."/>
            <person name="Li D."/>
            <person name="Meiyalaghan S."/>
            <person name="Nieuwenhuizen N."/>
            <person name="Read N."/>
            <person name="Prakash R."/>
            <person name="Hunter D."/>
            <person name="Zhang H."/>
            <person name="Mckenzie M."/>
            <person name="Knabel M."/>
            <person name="Harris A."/>
            <person name="Allan A."/>
            <person name="Chen A."/>
            <person name="Janssen B."/>
            <person name="Plunkett B."/>
            <person name="Dwamena C."/>
            <person name="Voogd C."/>
            <person name="Leif D."/>
            <person name="Lafferty D."/>
            <person name="Souleyre E."/>
            <person name="Varkonyi-Gasic E."/>
            <person name="Gambi F."/>
            <person name="Hanley J."/>
            <person name="Yao J.-L."/>
            <person name="Cheung J."/>
            <person name="David K."/>
            <person name="Warren B."/>
            <person name="Marsh K."/>
            <person name="Snowden K."/>
            <person name="Lin-Wang K."/>
            <person name="Brian L."/>
            <person name="Martinez-Sanchez M."/>
            <person name="Wang M."/>
            <person name="Ileperuma N."/>
            <person name="Macnee N."/>
            <person name="Campin R."/>
            <person name="Mcatee P."/>
            <person name="Drummond R."/>
            <person name="Espley R."/>
            <person name="Ireland H."/>
            <person name="Wu R."/>
            <person name="Atkinson R."/>
            <person name="Karunairetnam S."/>
            <person name="Bulley S."/>
            <person name="Chunkath S."/>
            <person name="Hanley Z."/>
            <person name="Storey R."/>
            <person name="Thrimawithana A."/>
            <person name="Thomson S."/>
            <person name="David C."/>
            <person name="Testolin R."/>
        </authorList>
    </citation>
    <scope>NUCLEOTIDE SEQUENCE [LARGE SCALE GENOMIC DNA]</scope>
    <source>
        <strain evidence="9">cv. Red5</strain>
        <tissue evidence="8">Young leaf</tissue>
    </source>
</reference>
<dbReference type="PROSITE" id="PS51188">
    <property type="entry name" value="ZF_CR"/>
    <property type="match status" value="1"/>
</dbReference>
<dbReference type="Gene3D" id="6.20.20.10">
    <property type="match status" value="2"/>
</dbReference>
<gene>
    <name evidence="8" type="ORF">CEY00_Acc11678</name>
</gene>
<feature type="zinc finger region" description="CR-type" evidence="5">
    <location>
        <begin position="213"/>
        <end position="287"/>
    </location>
</feature>
<dbReference type="STRING" id="1590841.A0A2R6R2V5"/>
<accession>A0A2R6R2V5</accession>
<dbReference type="GO" id="GO:0031072">
    <property type="term" value="F:heat shock protein binding"/>
    <property type="evidence" value="ECO:0007669"/>
    <property type="project" value="InterPro"/>
</dbReference>
<dbReference type="GO" id="GO:0008270">
    <property type="term" value="F:zinc ion binding"/>
    <property type="evidence" value="ECO:0007669"/>
    <property type="project" value="UniProtKB-KW"/>
</dbReference>
<dbReference type="Proteomes" id="UP000241394">
    <property type="component" value="Chromosome LG10"/>
</dbReference>
<evidence type="ECO:0000256" key="1">
    <source>
        <dbReference type="ARBA" id="ARBA00022723"/>
    </source>
</evidence>
<dbReference type="InterPro" id="IPR018253">
    <property type="entry name" value="DnaJ_domain_CS"/>
</dbReference>
<dbReference type="SMART" id="SM00271">
    <property type="entry name" value="DnaJ"/>
    <property type="match status" value="1"/>
</dbReference>
<evidence type="ECO:0000256" key="5">
    <source>
        <dbReference type="PROSITE-ProRule" id="PRU00546"/>
    </source>
</evidence>
<dbReference type="AlphaFoldDB" id="A0A2R6R2V5"/>
<dbReference type="FunCoup" id="A0A2R6R2V5">
    <property type="interactions" value="515"/>
</dbReference>
<evidence type="ECO:0000256" key="3">
    <source>
        <dbReference type="ARBA" id="ARBA00022771"/>
    </source>
</evidence>
<proteinExistence type="inferred from homology"/>
<dbReference type="PRINTS" id="PR00625">
    <property type="entry name" value="JDOMAIN"/>
</dbReference>
<dbReference type="GO" id="GO:0005737">
    <property type="term" value="C:cytoplasm"/>
    <property type="evidence" value="ECO:0007669"/>
    <property type="project" value="TreeGrafter"/>
</dbReference>
<dbReference type="SUPFAM" id="SSF57938">
    <property type="entry name" value="DnaJ/Hsp40 cysteine-rich domain"/>
    <property type="match status" value="1"/>
</dbReference>
<dbReference type="PROSITE" id="PS50076">
    <property type="entry name" value="DNAJ_2"/>
    <property type="match status" value="1"/>
</dbReference>
<organism evidence="8 9">
    <name type="scientific">Actinidia chinensis var. chinensis</name>
    <name type="common">Chinese soft-hair kiwi</name>
    <dbReference type="NCBI Taxonomy" id="1590841"/>
    <lineage>
        <taxon>Eukaryota</taxon>
        <taxon>Viridiplantae</taxon>
        <taxon>Streptophyta</taxon>
        <taxon>Embryophyta</taxon>
        <taxon>Tracheophyta</taxon>
        <taxon>Spermatophyta</taxon>
        <taxon>Magnoliopsida</taxon>
        <taxon>eudicotyledons</taxon>
        <taxon>Gunneridae</taxon>
        <taxon>Pentapetalae</taxon>
        <taxon>asterids</taxon>
        <taxon>Ericales</taxon>
        <taxon>Actinidiaceae</taxon>
        <taxon>Actinidia</taxon>
    </lineage>
</organism>
<dbReference type="CDD" id="cd10719">
    <property type="entry name" value="DnaJ_zf"/>
    <property type="match status" value="1"/>
</dbReference>
<keyword evidence="3 5" id="KW-0863">Zinc-finger</keyword>
<dbReference type="Pfam" id="PF00684">
    <property type="entry name" value="DnaJ_CXXCXGXG"/>
    <property type="match status" value="1"/>
</dbReference>
<dbReference type="InterPro" id="IPR001623">
    <property type="entry name" value="DnaJ_domain"/>
</dbReference>
<dbReference type="GO" id="GO:0009408">
    <property type="term" value="P:response to heat"/>
    <property type="evidence" value="ECO:0007669"/>
    <property type="project" value="InterPro"/>
</dbReference>
<evidence type="ECO:0000259" key="7">
    <source>
        <dbReference type="PROSITE" id="PS51188"/>
    </source>
</evidence>
<dbReference type="InterPro" id="IPR002939">
    <property type="entry name" value="DnaJ_C"/>
</dbReference>